<proteinExistence type="predicted"/>
<evidence type="ECO:0000313" key="3">
    <source>
        <dbReference type="Proteomes" id="UP000650616"/>
    </source>
</evidence>
<keyword evidence="1" id="KW-1133">Transmembrane helix</keyword>
<sequence>MKQVWFIITSAISAFMATLCCLPALLFLLFGTSFSFLSWTSAFYEYRTFFSILSVIFFVASAFFVFYKPKSCALNYAKKKWIFTYVLLGILIVFMLVYPELLGDFYE</sequence>
<dbReference type="RefSeq" id="WP_170016685.1">
    <property type="nucleotide sequence ID" value="NZ_CP012545.1"/>
</dbReference>
<dbReference type="Proteomes" id="UP000650616">
    <property type="component" value="Unassembled WGS sequence"/>
</dbReference>
<keyword evidence="3" id="KW-1185">Reference proteome</keyword>
<keyword evidence="1" id="KW-0812">Transmembrane</keyword>
<name>A0AAW3ZT26_9BACT</name>
<dbReference type="EMBL" id="LIWG01000008">
    <property type="protein sequence ID" value="MBE3608479.1"/>
    <property type="molecule type" value="Genomic_DNA"/>
</dbReference>
<feature type="transmembrane region" description="Helical" evidence="1">
    <location>
        <begin position="81"/>
        <end position="98"/>
    </location>
</feature>
<reference evidence="2 3" key="1">
    <citation type="submission" date="2015-08" db="EMBL/GenBank/DDBJ databases">
        <title>Comparative genomics of the Campylobacter concisus group.</title>
        <authorList>
            <person name="Yee E."/>
            <person name="Chapman M.H."/>
            <person name="Huynh S."/>
            <person name="Bono J.L."/>
            <person name="On S.L."/>
            <person name="St Leger J."/>
            <person name="Foster G."/>
            <person name="Parker C.T."/>
            <person name="Miller W.G."/>
        </authorList>
    </citation>
    <scope>NUCLEOTIDE SEQUENCE [LARGE SCALE GENOMIC DNA]</scope>
    <source>
        <strain evidence="2 3">RM9337</strain>
    </source>
</reference>
<protein>
    <submittedName>
        <fullName evidence="2">Aryl sulfotransferase</fullName>
    </submittedName>
</protein>
<keyword evidence="1" id="KW-0472">Membrane</keyword>
<gene>
    <name evidence="2" type="ORF">CCAL9337_07045</name>
</gene>
<feature type="transmembrane region" description="Helical" evidence="1">
    <location>
        <begin position="12"/>
        <end position="37"/>
    </location>
</feature>
<feature type="transmembrane region" description="Helical" evidence="1">
    <location>
        <begin position="49"/>
        <end position="69"/>
    </location>
</feature>
<dbReference type="AlphaFoldDB" id="A0AAW3ZT26"/>
<organism evidence="2 3">
    <name type="scientific">Campylobacter californiensis</name>
    <dbReference type="NCBI Taxonomy" id="1032243"/>
    <lineage>
        <taxon>Bacteria</taxon>
        <taxon>Pseudomonadati</taxon>
        <taxon>Campylobacterota</taxon>
        <taxon>Epsilonproteobacteria</taxon>
        <taxon>Campylobacterales</taxon>
        <taxon>Campylobacteraceae</taxon>
        <taxon>Campylobacter</taxon>
    </lineage>
</organism>
<evidence type="ECO:0000256" key="1">
    <source>
        <dbReference type="SAM" id="Phobius"/>
    </source>
</evidence>
<comment type="caution">
    <text evidence="2">The sequence shown here is derived from an EMBL/GenBank/DDBJ whole genome shotgun (WGS) entry which is preliminary data.</text>
</comment>
<evidence type="ECO:0000313" key="2">
    <source>
        <dbReference type="EMBL" id="MBE3608479.1"/>
    </source>
</evidence>
<accession>A0AAW3ZT26</accession>